<keyword evidence="1" id="KW-0472">Membrane</keyword>
<keyword evidence="1" id="KW-0812">Transmembrane</keyword>
<dbReference type="EMBL" id="CP042910">
    <property type="protein sequence ID" value="QEG14321.1"/>
    <property type="molecule type" value="Genomic_DNA"/>
</dbReference>
<protein>
    <submittedName>
        <fullName evidence="2">Uncharacterized protein</fullName>
    </submittedName>
</protein>
<evidence type="ECO:0000256" key="1">
    <source>
        <dbReference type="SAM" id="Phobius"/>
    </source>
</evidence>
<dbReference type="Proteomes" id="UP000322887">
    <property type="component" value="Chromosome"/>
</dbReference>
<proteinExistence type="predicted"/>
<name>A0ABX5YF43_9PLAN</name>
<keyword evidence="3" id="KW-1185">Reference proteome</keyword>
<organism evidence="2 3">
    <name type="scientific">Gimesia maris</name>
    <dbReference type="NCBI Taxonomy" id="122"/>
    <lineage>
        <taxon>Bacteria</taxon>
        <taxon>Pseudomonadati</taxon>
        <taxon>Planctomycetota</taxon>
        <taxon>Planctomycetia</taxon>
        <taxon>Planctomycetales</taxon>
        <taxon>Planctomycetaceae</taxon>
        <taxon>Gimesia</taxon>
    </lineage>
</organism>
<gene>
    <name evidence="2" type="ORF">GmarT_01540</name>
</gene>
<keyword evidence="1" id="KW-1133">Transmembrane helix</keyword>
<evidence type="ECO:0000313" key="3">
    <source>
        <dbReference type="Proteomes" id="UP000322887"/>
    </source>
</evidence>
<evidence type="ECO:0000313" key="2">
    <source>
        <dbReference type="EMBL" id="QEG14321.1"/>
    </source>
</evidence>
<sequence>MDEVKVSNSQGKRLFNAVNLSYHIRAGMTILIGVSLGVVRETRRGSTENIVRIPYFLTSSIEKRSMCALRSNRRSHFSHG</sequence>
<feature type="transmembrane region" description="Helical" evidence="1">
    <location>
        <begin position="20"/>
        <end position="39"/>
    </location>
</feature>
<accession>A0ABX5YF43</accession>
<reference evidence="2 3" key="1">
    <citation type="submission" date="2019-08" db="EMBL/GenBank/DDBJ databases">
        <title>Deep-cultivation of Planctomycetes and their phenomic and genomic characterization uncovers novel biology.</title>
        <authorList>
            <person name="Wiegand S."/>
            <person name="Jogler M."/>
            <person name="Boedeker C."/>
            <person name="Pinto D."/>
            <person name="Vollmers J."/>
            <person name="Rivas-Marin E."/>
            <person name="Kohn T."/>
            <person name="Peeters S.H."/>
            <person name="Heuer A."/>
            <person name="Rast P."/>
            <person name="Oberbeckmann S."/>
            <person name="Bunk B."/>
            <person name="Jeske O."/>
            <person name="Meyerdierks A."/>
            <person name="Storesund J.E."/>
            <person name="Kallscheuer N."/>
            <person name="Luecker S."/>
            <person name="Lage O.M."/>
            <person name="Pohl T."/>
            <person name="Merkel B.J."/>
            <person name="Hornburger P."/>
            <person name="Mueller R.-W."/>
            <person name="Bruemmer F."/>
            <person name="Labrenz M."/>
            <person name="Spormann A.M."/>
            <person name="Op den Camp H."/>
            <person name="Overmann J."/>
            <person name="Amann R."/>
            <person name="Jetten M.S.M."/>
            <person name="Mascher T."/>
            <person name="Medema M.H."/>
            <person name="Devos D.P."/>
            <person name="Kaster A.-K."/>
            <person name="Ovreas L."/>
            <person name="Rohde M."/>
            <person name="Galperin M.Y."/>
            <person name="Jogler C."/>
        </authorList>
    </citation>
    <scope>NUCLEOTIDE SEQUENCE [LARGE SCALE GENOMIC DNA]</scope>
    <source>
        <strain evidence="2 3">DSM 8797</strain>
    </source>
</reference>